<evidence type="ECO:0000313" key="2">
    <source>
        <dbReference type="EMBL" id="OAT68470.1"/>
    </source>
</evidence>
<name>A0A179V986_9MYCO</name>
<dbReference type="AlphaFoldDB" id="A0A179V986"/>
<dbReference type="RefSeq" id="WP_064630441.1">
    <property type="nucleotide sequence ID" value="NZ_LQYE01000015.1"/>
</dbReference>
<dbReference type="InterPro" id="IPR041657">
    <property type="entry name" value="HTH_17"/>
</dbReference>
<feature type="domain" description="Helix-turn-helix" evidence="1">
    <location>
        <begin position="13"/>
        <end position="54"/>
    </location>
</feature>
<organism evidence="2 3">
    <name type="scientific">Mycobacteroides immunogenum</name>
    <dbReference type="NCBI Taxonomy" id="83262"/>
    <lineage>
        <taxon>Bacteria</taxon>
        <taxon>Bacillati</taxon>
        <taxon>Actinomycetota</taxon>
        <taxon>Actinomycetes</taxon>
        <taxon>Mycobacteriales</taxon>
        <taxon>Mycobacteriaceae</taxon>
        <taxon>Mycobacteroides</taxon>
    </lineage>
</organism>
<keyword evidence="2" id="KW-0238">DNA-binding</keyword>
<comment type="caution">
    <text evidence="2">The sequence shown here is derived from an EMBL/GenBank/DDBJ whole genome shotgun (WGS) entry which is preliminary data.</text>
</comment>
<dbReference type="Proteomes" id="UP000186919">
    <property type="component" value="Unassembled WGS sequence"/>
</dbReference>
<gene>
    <name evidence="2" type="ORF">AWB85_24995</name>
</gene>
<evidence type="ECO:0000259" key="1">
    <source>
        <dbReference type="Pfam" id="PF12728"/>
    </source>
</evidence>
<proteinExistence type="predicted"/>
<evidence type="ECO:0000313" key="3">
    <source>
        <dbReference type="Proteomes" id="UP000186919"/>
    </source>
</evidence>
<reference evidence="2 3" key="1">
    <citation type="submission" date="2016-01" db="EMBL/GenBank/DDBJ databases">
        <title>Mycobacterium immunogenum strain CD11_6 genome sequencing and assembly.</title>
        <authorList>
            <person name="Kaur G."/>
            <person name="Nair G.R."/>
            <person name="Mayilraj S."/>
        </authorList>
    </citation>
    <scope>NUCLEOTIDE SEQUENCE [LARGE SCALE GENOMIC DNA]</scope>
    <source>
        <strain evidence="2 3">CD11-6</strain>
    </source>
</reference>
<dbReference type="SUPFAM" id="SSF46955">
    <property type="entry name" value="Putative DNA-binding domain"/>
    <property type="match status" value="1"/>
</dbReference>
<dbReference type="Pfam" id="PF12728">
    <property type="entry name" value="HTH_17"/>
    <property type="match status" value="1"/>
</dbReference>
<accession>A0A179V986</accession>
<dbReference type="GO" id="GO:0003677">
    <property type="term" value="F:DNA binding"/>
    <property type="evidence" value="ECO:0007669"/>
    <property type="project" value="UniProtKB-KW"/>
</dbReference>
<dbReference type="Gene3D" id="1.10.238.160">
    <property type="match status" value="1"/>
</dbReference>
<dbReference type="InterPro" id="IPR009061">
    <property type="entry name" value="DNA-bd_dom_put_sf"/>
</dbReference>
<protein>
    <submittedName>
        <fullName evidence="2">DNA-binding protein</fullName>
    </submittedName>
</protein>
<sequence>MSNTTDYIDAEGIASLLGVSVNTVRYWQQCGNLPPSGKFGRRRKWLRADIDHWRHAKIGGDSPTAA</sequence>
<dbReference type="EMBL" id="LQYE01000015">
    <property type="protein sequence ID" value="OAT68470.1"/>
    <property type="molecule type" value="Genomic_DNA"/>
</dbReference>